<dbReference type="SUPFAM" id="SSF47384">
    <property type="entry name" value="Homodimeric domain of signal transducing histidine kinase"/>
    <property type="match status" value="1"/>
</dbReference>
<evidence type="ECO:0000256" key="1">
    <source>
        <dbReference type="ARBA" id="ARBA00000085"/>
    </source>
</evidence>
<sequence>MPISIEASLARLRNEFITLLPARIDMLEQYVEKIGRGERGAGAMLARAAHSLVGAAGVHRLTEVSAAARRLEAVAASLPPDGRPDDPRLFALHKALARLEAAAESPALGYMLPPEARLPVQIAVVSGDPDRSLWLRGTLEEAGYRVVVFSRPAELAAAGWAADRPAALILDLGSFDDDCAAARPVADLRAQHCPDAPLVFLSARADVAARLAACRAGATHYLTTPTRRDALLHCLASLEKLGSTRPYRVLVVDDDPAELAAQSQALRRAGMEVCETENPLEVPDLLCGFAAEVLLIDMDMPQCSGPELAAMLRADGRHDLVPVVYLSAAASPDRFALEHGAEYLLAKPADARRLTAAVSVCAKRYRQTQEQVEALRATLYERERHQHALDAHAIVSITDTAGNILYANDRFCEASGYGRHELLGQNHRIVKSGMHADALYVDLWQTITRGLIWHGELCNRRKDGSHYWVETTIVPFLDDDGHPYQYISIRTDITRVKEAEQRLARSQAYANIGTWDWNIETGDLYWSERIAPLFGHPEGSLATTYENFLAAVHPEDRLRVSGAVSACVELGREYDIEHRVVWPSGEVRWLLERGDVVRDADGNPLHMLGVVQDVTERKRIEIALEESRMRLEEAQSLAKLGHWTADLVTGALQWSDEIYRIFGLDPARFTPSIDAFTRAVHPDDWELIRASERRAAETGVHDVVHRIIRPDGEVRYVHELAQARVGASGELLQLSGTVQDVTELKQAEQGMQQAKEAAEAASRAKSEFLASMSHELRTPLNSILGFAQLFAMDPKLPPQSKDYAQEIERAGQHLLSLVNDLIDLARIEAGKLELLLAPVRVQDVVTDSLAMVAPIARDRGIQLVDAGGDGCGSTVVADSTRLQQVLINLLSNAIKYNRPAGAVRIGCHAERGATRIAIADDGPGIPADKQARMFTAFDRLGAERGQVEGSGIGLVITRRIVEAMGGSIGFESTEGRGSTFWVTLPVTTAAAPAAATAPLADATAGPATRAYVLYIEDNPMNQHLMERIFAARKHLALRMAHTAEIGIQLARAERPALIMMDINLPGMDGYAALEALRAEPTTAGVPVVAVTANAMKGEEKRGLEAGFDAYVTKPIDIPTLFNVIDTLVVDASARP</sequence>
<dbReference type="InterPro" id="IPR000700">
    <property type="entry name" value="PAS-assoc_C"/>
</dbReference>
<dbReference type="InterPro" id="IPR003661">
    <property type="entry name" value="HisK_dim/P_dom"/>
</dbReference>
<evidence type="ECO:0000256" key="14">
    <source>
        <dbReference type="PROSITE-ProRule" id="PRU00110"/>
    </source>
</evidence>
<dbReference type="PROSITE" id="PS50109">
    <property type="entry name" value="HIS_KIN"/>
    <property type="match status" value="1"/>
</dbReference>
<dbReference type="SUPFAM" id="SSF55785">
    <property type="entry name" value="PYP-like sensor domain (PAS domain)"/>
    <property type="match status" value="3"/>
</dbReference>
<gene>
    <name evidence="21" type="ORF">VA613_06855</name>
</gene>
<keyword evidence="12" id="KW-0902">Two-component regulatory system</keyword>
<evidence type="ECO:0000256" key="12">
    <source>
        <dbReference type="ARBA" id="ARBA00023012"/>
    </source>
</evidence>
<dbReference type="SMART" id="SM00387">
    <property type="entry name" value="HATPase_c"/>
    <property type="match status" value="1"/>
</dbReference>
<feature type="modified residue" description="4-aspartylphosphate" evidence="15">
    <location>
        <position position="1061"/>
    </location>
</feature>
<keyword evidence="5" id="KW-0997">Cell inner membrane</keyword>
<keyword evidence="13" id="KW-0472">Membrane</keyword>
<dbReference type="SUPFAM" id="SSF52172">
    <property type="entry name" value="CheY-like"/>
    <property type="match status" value="3"/>
</dbReference>
<dbReference type="InterPro" id="IPR011006">
    <property type="entry name" value="CheY-like_superfamily"/>
</dbReference>
<feature type="domain" description="Response regulatory" evidence="17">
    <location>
        <begin position="121"/>
        <end position="239"/>
    </location>
</feature>
<evidence type="ECO:0000259" key="17">
    <source>
        <dbReference type="PROSITE" id="PS50110"/>
    </source>
</evidence>
<dbReference type="CDD" id="cd00082">
    <property type="entry name" value="HisKA"/>
    <property type="match status" value="1"/>
</dbReference>
<reference evidence="21 22" key="1">
    <citation type="submission" date="2023-12" db="EMBL/GenBank/DDBJ databases">
        <title>Thiobacillus sedimentum sp. nov., a chemolithoautotrophic sulfur-oxidizing bacterium isolated from freshwater sediment.</title>
        <authorList>
            <person name="Luo J."/>
            <person name="Dai C."/>
        </authorList>
    </citation>
    <scope>NUCLEOTIDE SEQUENCE [LARGE SCALE GENOMIC DNA]</scope>
    <source>
        <strain evidence="21 22">SCUT-2</strain>
    </source>
</reference>
<dbReference type="RefSeq" id="WP_324781118.1">
    <property type="nucleotide sequence ID" value="NZ_CP141769.1"/>
</dbReference>
<dbReference type="PROSITE" id="PS50110">
    <property type="entry name" value="RESPONSE_REGULATORY"/>
    <property type="match status" value="3"/>
</dbReference>
<dbReference type="Pfam" id="PF02518">
    <property type="entry name" value="HATPase_c"/>
    <property type="match status" value="1"/>
</dbReference>
<dbReference type="EC" id="2.7.13.3" evidence="3"/>
<name>A0ABZ1CMF9_9PROT</name>
<feature type="domain" description="Response regulatory" evidence="17">
    <location>
        <begin position="1011"/>
        <end position="1128"/>
    </location>
</feature>
<dbReference type="InterPro" id="IPR001789">
    <property type="entry name" value="Sig_transdc_resp-reg_receiver"/>
</dbReference>
<dbReference type="InterPro" id="IPR001610">
    <property type="entry name" value="PAC"/>
</dbReference>
<feature type="domain" description="PAS" evidence="18">
    <location>
        <begin position="381"/>
        <end position="437"/>
    </location>
</feature>
<feature type="modified residue" description="4-aspartylphosphate" evidence="15">
    <location>
        <position position="297"/>
    </location>
</feature>
<feature type="domain" description="PAC" evidence="19">
    <location>
        <begin position="453"/>
        <end position="505"/>
    </location>
</feature>
<feature type="domain" description="HPt" evidence="20">
    <location>
        <begin position="5"/>
        <end position="106"/>
    </location>
</feature>
<dbReference type="PANTHER" id="PTHR43047:SF72">
    <property type="entry name" value="OSMOSENSING HISTIDINE PROTEIN KINASE SLN1"/>
    <property type="match status" value="1"/>
</dbReference>
<evidence type="ECO:0000256" key="4">
    <source>
        <dbReference type="ARBA" id="ARBA00022475"/>
    </source>
</evidence>
<evidence type="ECO:0000256" key="2">
    <source>
        <dbReference type="ARBA" id="ARBA00004429"/>
    </source>
</evidence>
<accession>A0ABZ1CMF9</accession>
<evidence type="ECO:0000313" key="22">
    <source>
        <dbReference type="Proteomes" id="UP001334732"/>
    </source>
</evidence>
<dbReference type="InterPro" id="IPR008207">
    <property type="entry name" value="Sig_transdc_His_kin_Hpt_dom"/>
</dbReference>
<dbReference type="Pfam" id="PF13426">
    <property type="entry name" value="PAS_9"/>
    <property type="match status" value="1"/>
</dbReference>
<dbReference type="InterPro" id="IPR035965">
    <property type="entry name" value="PAS-like_dom_sf"/>
</dbReference>
<dbReference type="SMART" id="SM00388">
    <property type="entry name" value="HisKA"/>
    <property type="match status" value="1"/>
</dbReference>
<feature type="domain" description="Response regulatory" evidence="17">
    <location>
        <begin position="248"/>
        <end position="362"/>
    </location>
</feature>
<dbReference type="SMART" id="SM00086">
    <property type="entry name" value="PAC"/>
    <property type="match status" value="3"/>
</dbReference>
<organism evidence="21 22">
    <name type="scientific">Thiobacillus sedimenti</name>
    <dbReference type="NCBI Taxonomy" id="3110231"/>
    <lineage>
        <taxon>Bacteria</taxon>
        <taxon>Pseudomonadati</taxon>
        <taxon>Pseudomonadota</taxon>
        <taxon>Betaproteobacteria</taxon>
        <taxon>Nitrosomonadales</taxon>
        <taxon>Thiobacillaceae</taxon>
        <taxon>Thiobacillus</taxon>
    </lineage>
</organism>
<dbReference type="InterPro" id="IPR036890">
    <property type="entry name" value="HATPase_C_sf"/>
</dbReference>
<evidence type="ECO:0000256" key="15">
    <source>
        <dbReference type="PROSITE-ProRule" id="PRU00169"/>
    </source>
</evidence>
<dbReference type="Pfam" id="PF00512">
    <property type="entry name" value="HisKA"/>
    <property type="match status" value="1"/>
</dbReference>
<feature type="modified residue" description="Phosphohistidine" evidence="14">
    <location>
        <position position="50"/>
    </location>
</feature>
<dbReference type="Gene3D" id="3.30.450.20">
    <property type="entry name" value="PAS domain"/>
    <property type="match status" value="3"/>
</dbReference>
<keyword evidence="9" id="KW-0418">Kinase</keyword>
<dbReference type="Gene3D" id="3.40.50.2300">
    <property type="match status" value="3"/>
</dbReference>
<dbReference type="Gene3D" id="3.30.565.10">
    <property type="entry name" value="Histidine kinase-like ATPase, C-terminal domain"/>
    <property type="match status" value="1"/>
</dbReference>
<evidence type="ECO:0000256" key="8">
    <source>
        <dbReference type="ARBA" id="ARBA00022692"/>
    </source>
</evidence>
<evidence type="ECO:0000259" key="16">
    <source>
        <dbReference type="PROSITE" id="PS50109"/>
    </source>
</evidence>
<dbReference type="Pfam" id="PF08447">
    <property type="entry name" value="PAS_3"/>
    <property type="match status" value="2"/>
</dbReference>
<evidence type="ECO:0000256" key="9">
    <source>
        <dbReference type="ARBA" id="ARBA00022777"/>
    </source>
</evidence>
<evidence type="ECO:0000256" key="6">
    <source>
        <dbReference type="ARBA" id="ARBA00022553"/>
    </source>
</evidence>
<dbReference type="InterPro" id="IPR036641">
    <property type="entry name" value="HPT_dom_sf"/>
</dbReference>
<dbReference type="InterPro" id="IPR000014">
    <property type="entry name" value="PAS"/>
</dbReference>
<dbReference type="Gene3D" id="1.10.287.130">
    <property type="match status" value="1"/>
</dbReference>
<feature type="modified residue" description="4-aspartylphosphate" evidence="15">
    <location>
        <position position="171"/>
    </location>
</feature>
<evidence type="ECO:0000256" key="7">
    <source>
        <dbReference type="ARBA" id="ARBA00022679"/>
    </source>
</evidence>
<dbReference type="PROSITE" id="PS50113">
    <property type="entry name" value="PAC"/>
    <property type="match status" value="3"/>
</dbReference>
<evidence type="ECO:0000259" key="20">
    <source>
        <dbReference type="PROSITE" id="PS50894"/>
    </source>
</evidence>
<dbReference type="SMART" id="SM00448">
    <property type="entry name" value="REC"/>
    <property type="match status" value="3"/>
</dbReference>
<keyword evidence="7" id="KW-0808">Transferase</keyword>
<evidence type="ECO:0000259" key="18">
    <source>
        <dbReference type="PROSITE" id="PS50112"/>
    </source>
</evidence>
<keyword evidence="6 15" id="KW-0597">Phosphoprotein</keyword>
<dbReference type="Gene3D" id="1.20.120.160">
    <property type="entry name" value="HPT domain"/>
    <property type="match status" value="1"/>
</dbReference>
<dbReference type="Gene3D" id="2.10.70.100">
    <property type="match status" value="2"/>
</dbReference>
<dbReference type="SUPFAM" id="SSF55874">
    <property type="entry name" value="ATPase domain of HSP90 chaperone/DNA topoisomerase II/histidine kinase"/>
    <property type="match status" value="1"/>
</dbReference>
<dbReference type="PROSITE" id="PS50112">
    <property type="entry name" value="PAS"/>
    <property type="match status" value="1"/>
</dbReference>
<dbReference type="PRINTS" id="PR00344">
    <property type="entry name" value="BCTRLSENSOR"/>
</dbReference>
<dbReference type="PROSITE" id="PS50894">
    <property type="entry name" value="HPT"/>
    <property type="match status" value="1"/>
</dbReference>
<evidence type="ECO:0000256" key="5">
    <source>
        <dbReference type="ARBA" id="ARBA00022519"/>
    </source>
</evidence>
<dbReference type="Proteomes" id="UP001334732">
    <property type="component" value="Chromosome"/>
</dbReference>
<keyword evidence="11" id="KW-1133">Transmembrane helix</keyword>
<keyword evidence="10" id="KW-0547">Nucleotide-binding</keyword>
<dbReference type="CDD" id="cd16922">
    <property type="entry name" value="HATPase_EvgS-ArcB-TorS-like"/>
    <property type="match status" value="1"/>
</dbReference>
<evidence type="ECO:0000256" key="3">
    <source>
        <dbReference type="ARBA" id="ARBA00012438"/>
    </source>
</evidence>
<dbReference type="InterPro" id="IPR036097">
    <property type="entry name" value="HisK_dim/P_sf"/>
</dbReference>
<dbReference type="CDD" id="cd00156">
    <property type="entry name" value="REC"/>
    <property type="match status" value="1"/>
</dbReference>
<evidence type="ECO:0000256" key="11">
    <source>
        <dbReference type="ARBA" id="ARBA00022989"/>
    </source>
</evidence>
<evidence type="ECO:0000256" key="13">
    <source>
        <dbReference type="ARBA" id="ARBA00023136"/>
    </source>
</evidence>
<dbReference type="InterPro" id="IPR005467">
    <property type="entry name" value="His_kinase_dom"/>
</dbReference>
<keyword evidence="8" id="KW-0812">Transmembrane</keyword>
<keyword evidence="10" id="KW-0067">ATP-binding</keyword>
<protein>
    <recommendedName>
        <fullName evidence="3">histidine kinase</fullName>
        <ecNumber evidence="3">2.7.13.3</ecNumber>
    </recommendedName>
</protein>
<feature type="domain" description="PAC" evidence="19">
    <location>
        <begin position="701"/>
        <end position="753"/>
    </location>
</feature>
<dbReference type="InterPro" id="IPR013655">
    <property type="entry name" value="PAS_fold_3"/>
</dbReference>
<dbReference type="PANTHER" id="PTHR43047">
    <property type="entry name" value="TWO-COMPONENT HISTIDINE PROTEIN KINASE"/>
    <property type="match status" value="1"/>
</dbReference>
<dbReference type="EMBL" id="CP141769">
    <property type="protein sequence ID" value="WRS40591.1"/>
    <property type="molecule type" value="Genomic_DNA"/>
</dbReference>
<dbReference type="NCBIfam" id="TIGR00229">
    <property type="entry name" value="sensory_box"/>
    <property type="match status" value="3"/>
</dbReference>
<comment type="catalytic activity">
    <reaction evidence="1">
        <text>ATP + protein L-histidine = ADP + protein N-phospho-L-histidine.</text>
        <dbReference type="EC" id="2.7.13.3"/>
    </reaction>
</comment>
<comment type="subcellular location">
    <subcellularLocation>
        <location evidence="2">Cell inner membrane</location>
        <topology evidence="2">Multi-pass membrane protein</topology>
    </subcellularLocation>
</comment>
<dbReference type="CDD" id="cd00130">
    <property type="entry name" value="PAS"/>
    <property type="match status" value="2"/>
</dbReference>
<proteinExistence type="predicted"/>
<keyword evidence="4" id="KW-1003">Cell membrane</keyword>
<feature type="domain" description="PAC" evidence="19">
    <location>
        <begin position="574"/>
        <end position="626"/>
    </location>
</feature>
<feature type="domain" description="Histidine kinase" evidence="16">
    <location>
        <begin position="771"/>
        <end position="988"/>
    </location>
</feature>
<evidence type="ECO:0000256" key="10">
    <source>
        <dbReference type="ARBA" id="ARBA00022840"/>
    </source>
</evidence>
<dbReference type="InterPro" id="IPR003594">
    <property type="entry name" value="HATPase_dom"/>
</dbReference>
<evidence type="ECO:0000259" key="19">
    <source>
        <dbReference type="PROSITE" id="PS50113"/>
    </source>
</evidence>
<dbReference type="InterPro" id="IPR004358">
    <property type="entry name" value="Sig_transdc_His_kin-like_C"/>
</dbReference>
<evidence type="ECO:0000313" key="21">
    <source>
        <dbReference type="EMBL" id="WRS40591.1"/>
    </source>
</evidence>
<dbReference type="Pfam" id="PF01627">
    <property type="entry name" value="Hpt"/>
    <property type="match status" value="1"/>
</dbReference>
<keyword evidence="22" id="KW-1185">Reference proteome</keyword>
<dbReference type="SUPFAM" id="SSF47226">
    <property type="entry name" value="Histidine-containing phosphotransfer domain, HPT domain"/>
    <property type="match status" value="1"/>
</dbReference>
<dbReference type="SMART" id="SM00091">
    <property type="entry name" value="PAS"/>
    <property type="match status" value="3"/>
</dbReference>
<dbReference type="Pfam" id="PF00072">
    <property type="entry name" value="Response_reg"/>
    <property type="match status" value="2"/>
</dbReference>